<reference evidence="1" key="1">
    <citation type="submission" date="2025-08" db="UniProtKB">
        <authorList>
            <consortium name="Ensembl"/>
        </authorList>
    </citation>
    <scope>IDENTIFICATION</scope>
</reference>
<evidence type="ECO:0000313" key="1">
    <source>
        <dbReference type="Ensembl" id="ENSJJAP00000001526.1"/>
    </source>
</evidence>
<proteinExistence type="predicted"/>
<dbReference type="PANTHER" id="PTHR35978:SF1">
    <property type="entry name" value="IQ DOMAIN-CONTAINING PROTEIN M"/>
    <property type="match status" value="1"/>
</dbReference>
<dbReference type="SMART" id="SM00015">
    <property type="entry name" value="IQ"/>
    <property type="match status" value="1"/>
</dbReference>
<sequence length="449" mass="53290">SPASAYPCSPTLEFTKQDFLQTAKFVIAKHHEKINENKVQGTSVNVFKNKHQKMKSYKYVPFEVNKKETLDVIQEHRMALRHIPKEPLRSDYFEEPSELQIAVQENHVLNIKEKYQLIDPFTKENVKLSTIMTDIDSVSKRMENERKHHGKLSLCFQNISNQLELLGAIKLLYAWETQKLSRKLIVLFIFLVISNKLLCFIFRPKDVSKTDKLDSKVKRIGPHIEIFQVFQGRNRFIITKRVIKLITIIQGYIRGWLERKRIQRIMKKVLYHGPNLKAVMNMYRIVTRRVRHRLGLWKTRQIVNFSELEEWMDRKKFYETMFAKREDWQGLERSDLLKYFNECGHFPTQSQIDDCWELFHIGDPGRYSDMVKKPTAIEMLFTLYPPQGAKVRDNSRLRSTWLRPIVNGEEGYKYIVSGHPVLKRANIRIVGRLVANSVRERKMRQFFKS</sequence>
<dbReference type="AlphaFoldDB" id="A0A8C5NUY9"/>
<evidence type="ECO:0000313" key="2">
    <source>
        <dbReference type="Proteomes" id="UP000694385"/>
    </source>
</evidence>
<reference evidence="1" key="2">
    <citation type="submission" date="2025-09" db="UniProtKB">
        <authorList>
            <consortium name="Ensembl"/>
        </authorList>
    </citation>
    <scope>IDENTIFICATION</scope>
</reference>
<protein>
    <submittedName>
        <fullName evidence="1">IQ motif containing M</fullName>
    </submittedName>
</protein>
<dbReference type="InterPro" id="IPR000048">
    <property type="entry name" value="IQ_motif_EF-hand-BS"/>
</dbReference>
<dbReference type="GeneTree" id="ENSGT00390000010038"/>
<name>A0A8C5NUY9_JACJA</name>
<dbReference type="Proteomes" id="UP000694385">
    <property type="component" value="Unassembled WGS sequence"/>
</dbReference>
<accession>A0A8C5NUY9</accession>
<keyword evidence="2" id="KW-1185">Reference proteome</keyword>
<dbReference type="PROSITE" id="PS50096">
    <property type="entry name" value="IQ"/>
    <property type="match status" value="1"/>
</dbReference>
<dbReference type="Ensembl" id="ENSJJAT00000002249.1">
    <property type="protein sequence ID" value="ENSJJAP00000001526.1"/>
    <property type="gene ID" value="ENSJJAG00000001722.1"/>
</dbReference>
<dbReference type="PANTHER" id="PTHR35978">
    <property type="entry name" value="IQ DOMAIN-CONTAINING PROTEIN M"/>
    <property type="match status" value="1"/>
</dbReference>
<organism evidence="1 2">
    <name type="scientific">Jaculus jaculus</name>
    <name type="common">Lesser Egyptian jerboa</name>
    <dbReference type="NCBI Taxonomy" id="51337"/>
    <lineage>
        <taxon>Eukaryota</taxon>
        <taxon>Metazoa</taxon>
        <taxon>Chordata</taxon>
        <taxon>Craniata</taxon>
        <taxon>Vertebrata</taxon>
        <taxon>Euteleostomi</taxon>
        <taxon>Mammalia</taxon>
        <taxon>Eutheria</taxon>
        <taxon>Euarchontoglires</taxon>
        <taxon>Glires</taxon>
        <taxon>Rodentia</taxon>
        <taxon>Myomorpha</taxon>
        <taxon>Dipodoidea</taxon>
        <taxon>Dipodidae</taxon>
        <taxon>Dipodinae</taxon>
        <taxon>Jaculus</taxon>
    </lineage>
</organism>